<dbReference type="NCBIfam" id="TIGR00951">
    <property type="entry name" value="2A43"/>
    <property type="match status" value="1"/>
</dbReference>
<keyword evidence="7 11" id="KW-1133">Transmembrane helix</keyword>
<organism evidence="12 13">
    <name type="scientific">Lojkania enalia</name>
    <dbReference type="NCBI Taxonomy" id="147567"/>
    <lineage>
        <taxon>Eukaryota</taxon>
        <taxon>Fungi</taxon>
        <taxon>Dikarya</taxon>
        <taxon>Ascomycota</taxon>
        <taxon>Pezizomycotina</taxon>
        <taxon>Dothideomycetes</taxon>
        <taxon>Pleosporomycetidae</taxon>
        <taxon>Pleosporales</taxon>
        <taxon>Pleosporales incertae sedis</taxon>
        <taxon>Lojkania</taxon>
    </lineage>
</organism>
<keyword evidence="5" id="KW-0677">Repeat</keyword>
<evidence type="ECO:0000256" key="8">
    <source>
        <dbReference type="ARBA" id="ARBA00023136"/>
    </source>
</evidence>
<dbReference type="AlphaFoldDB" id="A0A9P4NCV1"/>
<feature type="transmembrane region" description="Helical" evidence="11">
    <location>
        <begin position="242"/>
        <end position="261"/>
    </location>
</feature>
<dbReference type="FunFam" id="1.20.1280.290:FF:000016">
    <property type="entry name" value="Cystinosin homolog"/>
    <property type="match status" value="1"/>
</dbReference>
<feature type="transmembrane region" description="Helical" evidence="11">
    <location>
        <begin position="203"/>
        <end position="222"/>
    </location>
</feature>
<feature type="transmembrane region" description="Helical" evidence="11">
    <location>
        <begin position="164"/>
        <end position="183"/>
    </location>
</feature>
<feature type="transmembrane region" description="Helical" evidence="11">
    <location>
        <begin position="130"/>
        <end position="152"/>
    </location>
</feature>
<evidence type="ECO:0000256" key="1">
    <source>
        <dbReference type="ARBA" id="ARBA00004155"/>
    </source>
</evidence>
<comment type="similarity">
    <text evidence="2">Belongs to the cystinosin family.</text>
</comment>
<dbReference type="GO" id="GO:0015184">
    <property type="term" value="F:L-cystine transmembrane transporter activity"/>
    <property type="evidence" value="ECO:0007669"/>
    <property type="project" value="TreeGrafter"/>
</dbReference>
<dbReference type="EMBL" id="ML986578">
    <property type="protein sequence ID" value="KAF2270902.1"/>
    <property type="molecule type" value="Genomic_DNA"/>
</dbReference>
<dbReference type="PANTHER" id="PTHR13131">
    <property type="entry name" value="CYSTINOSIN"/>
    <property type="match status" value="1"/>
</dbReference>
<keyword evidence="6" id="KW-0769">Symport</keyword>
<dbReference type="Gene3D" id="1.20.1280.290">
    <property type="match status" value="1"/>
</dbReference>
<dbReference type="PANTHER" id="PTHR13131:SF5">
    <property type="entry name" value="CYSTINOSIN"/>
    <property type="match status" value="1"/>
</dbReference>
<dbReference type="OrthoDB" id="75720at2759"/>
<name>A0A9P4NCV1_9PLEO</name>
<keyword evidence="4 11" id="KW-0812">Transmembrane</keyword>
<comment type="subcellular location">
    <subcellularLocation>
        <location evidence="1">Lysosome membrane</location>
        <topology evidence="1">Multi-pass membrane protein</topology>
    </subcellularLocation>
</comment>
<dbReference type="GO" id="GO:0005774">
    <property type="term" value="C:vacuolar membrane"/>
    <property type="evidence" value="ECO:0007669"/>
    <property type="project" value="TreeGrafter"/>
</dbReference>
<dbReference type="InterPro" id="IPR006603">
    <property type="entry name" value="PQ-loop_rpt"/>
</dbReference>
<evidence type="ECO:0000256" key="10">
    <source>
        <dbReference type="ARBA" id="ARBA00048473"/>
    </source>
</evidence>
<evidence type="ECO:0000256" key="4">
    <source>
        <dbReference type="ARBA" id="ARBA00022692"/>
    </source>
</evidence>
<dbReference type="GO" id="GO:0000324">
    <property type="term" value="C:fungal-type vacuole"/>
    <property type="evidence" value="ECO:0007669"/>
    <property type="project" value="TreeGrafter"/>
</dbReference>
<evidence type="ECO:0000313" key="13">
    <source>
        <dbReference type="Proteomes" id="UP000800093"/>
    </source>
</evidence>
<feature type="transmembrane region" description="Helical" evidence="11">
    <location>
        <begin position="14"/>
        <end position="33"/>
    </location>
</feature>
<keyword evidence="13" id="KW-1185">Reference proteome</keyword>
<reference evidence="13" key="1">
    <citation type="journal article" date="2020" name="Stud. Mycol.">
        <title>101 Dothideomycetes genomes: A test case for predicting lifestyles and emergence of pathogens.</title>
        <authorList>
            <person name="Haridas S."/>
            <person name="Albert R."/>
            <person name="Binder M."/>
            <person name="Bloem J."/>
            <person name="LaButti K."/>
            <person name="Salamov A."/>
            <person name="Andreopoulos B."/>
            <person name="Baker S."/>
            <person name="Barry K."/>
            <person name="Bills G."/>
            <person name="Bluhm B."/>
            <person name="Cannon C."/>
            <person name="Castanera R."/>
            <person name="Culley D."/>
            <person name="Daum C."/>
            <person name="Ezra D."/>
            <person name="Gonzalez J."/>
            <person name="Henrissat B."/>
            <person name="Kuo A."/>
            <person name="Liang C."/>
            <person name="Lipzen A."/>
            <person name="Lutzoni F."/>
            <person name="Magnuson J."/>
            <person name="Mondo S."/>
            <person name="Nolan M."/>
            <person name="Ohm R."/>
            <person name="Pangilinan J."/>
            <person name="Park H.-J."/>
            <person name="Ramirez L."/>
            <person name="Alfaro M."/>
            <person name="Sun H."/>
            <person name="Tritt A."/>
            <person name="Yoshinaga Y."/>
            <person name="Zwiers L.-H."/>
            <person name="Turgeon B."/>
            <person name="Goodwin S."/>
            <person name="Spatafora J."/>
            <person name="Crous P."/>
            <person name="Grigoriev I."/>
        </authorList>
    </citation>
    <scope>NUCLEOTIDE SEQUENCE [LARGE SCALE GENOMIC DNA]</scope>
    <source>
        <strain evidence="13">CBS 304.66</strain>
    </source>
</reference>
<keyword evidence="8 11" id="KW-0472">Membrane</keyword>
<comment type="catalytic activity">
    <reaction evidence="10">
        <text>L-cystine(out) + H(+)(out) = L-cystine(in) + H(+)(in)</text>
        <dbReference type="Rhea" id="RHEA:66172"/>
        <dbReference type="ChEBI" id="CHEBI:15378"/>
        <dbReference type="ChEBI" id="CHEBI:35491"/>
    </reaction>
    <physiologicalReaction direction="left-to-right" evidence="10">
        <dbReference type="Rhea" id="RHEA:66173"/>
    </physiologicalReaction>
</comment>
<accession>A0A9P4NCV1</accession>
<evidence type="ECO:0000256" key="2">
    <source>
        <dbReference type="ARBA" id="ARBA00006855"/>
    </source>
</evidence>
<keyword evidence="3" id="KW-0813">Transport</keyword>
<evidence type="ECO:0000256" key="11">
    <source>
        <dbReference type="SAM" id="Phobius"/>
    </source>
</evidence>
<gene>
    <name evidence="12" type="ORF">CC78DRAFT_450240</name>
</gene>
<evidence type="ECO:0000256" key="5">
    <source>
        <dbReference type="ARBA" id="ARBA00022737"/>
    </source>
</evidence>
<comment type="caution">
    <text evidence="12">The sequence shown here is derived from an EMBL/GenBank/DDBJ whole genome shotgun (WGS) entry which is preliminary data.</text>
</comment>
<sequence>MAVPESELVLFAKAISRVLGWIYFLAWSGSFYPQPILNWRRKATLGLAIDFPTINVLGFVCYTVSTAAFIYSPTIQSQYAYRHPDAPETTVRFNDFLFAAHGAVLCIIIYSQFWPAIWGFKVGSRQKASLPVLGIIWGSIFGTLIVILLVKIKGKDGGYDPSGWAWIDVIYALGYVKLLTVVIKYMPQAWVNFKRKSTKGWSIVPMLLDLIGGVFSIAQLVIDSSLQADWSGITGNPVKFGLGNISIIFDIIFILQHYVLYRHPAKDIEEEEWANERERLLREGIY</sequence>
<proteinExistence type="inferred from homology"/>
<dbReference type="Pfam" id="PF04193">
    <property type="entry name" value="PQ-loop"/>
    <property type="match status" value="2"/>
</dbReference>
<feature type="transmembrane region" description="Helical" evidence="11">
    <location>
        <begin position="96"/>
        <end position="118"/>
    </location>
</feature>
<feature type="transmembrane region" description="Helical" evidence="11">
    <location>
        <begin position="54"/>
        <end position="76"/>
    </location>
</feature>
<protein>
    <recommendedName>
        <fullName evidence="14">L-cystine transporter-like protein</fullName>
    </recommendedName>
</protein>
<dbReference type="SMART" id="SM00679">
    <property type="entry name" value="CTNS"/>
    <property type="match status" value="2"/>
</dbReference>
<evidence type="ECO:0000256" key="9">
    <source>
        <dbReference type="ARBA" id="ARBA00023228"/>
    </source>
</evidence>
<dbReference type="GO" id="GO:0015293">
    <property type="term" value="F:symporter activity"/>
    <property type="evidence" value="ECO:0007669"/>
    <property type="project" value="UniProtKB-KW"/>
</dbReference>
<evidence type="ECO:0008006" key="14">
    <source>
        <dbReference type="Google" id="ProtNLM"/>
    </source>
</evidence>
<evidence type="ECO:0000256" key="7">
    <source>
        <dbReference type="ARBA" id="ARBA00022989"/>
    </source>
</evidence>
<evidence type="ECO:0000313" key="12">
    <source>
        <dbReference type="EMBL" id="KAF2270902.1"/>
    </source>
</evidence>
<evidence type="ECO:0000256" key="3">
    <source>
        <dbReference type="ARBA" id="ARBA00022448"/>
    </source>
</evidence>
<keyword evidence="9" id="KW-0458">Lysosome</keyword>
<evidence type="ECO:0000256" key="6">
    <source>
        <dbReference type="ARBA" id="ARBA00022847"/>
    </source>
</evidence>
<dbReference type="InterPro" id="IPR005282">
    <property type="entry name" value="LC_transporter"/>
</dbReference>
<dbReference type="Proteomes" id="UP000800093">
    <property type="component" value="Unassembled WGS sequence"/>
</dbReference>